<protein>
    <submittedName>
        <fullName evidence="1">Uncharacterized protein</fullName>
    </submittedName>
</protein>
<proteinExistence type="predicted"/>
<dbReference type="EMBL" id="BARV01024801">
    <property type="protein sequence ID" value="GAI37248.1"/>
    <property type="molecule type" value="Genomic_DNA"/>
</dbReference>
<feature type="non-terminal residue" evidence="1">
    <location>
        <position position="70"/>
    </location>
</feature>
<gene>
    <name evidence="1" type="ORF">S06H3_40407</name>
</gene>
<sequence>MLAWWFDLRKNFGDAINPVLIRYLSGETAKNVSCRPWRKLKQLITKEPVYFVVGSTLQWADRYSIIWGAG</sequence>
<dbReference type="AlphaFoldDB" id="X1N0Z8"/>
<accession>X1N0Z8</accession>
<reference evidence="1" key="1">
    <citation type="journal article" date="2014" name="Front. Microbiol.">
        <title>High frequency of phylogenetically diverse reductive dehalogenase-homologous genes in deep subseafloor sedimentary metagenomes.</title>
        <authorList>
            <person name="Kawai M."/>
            <person name="Futagami T."/>
            <person name="Toyoda A."/>
            <person name="Takaki Y."/>
            <person name="Nishi S."/>
            <person name="Hori S."/>
            <person name="Arai W."/>
            <person name="Tsubouchi T."/>
            <person name="Morono Y."/>
            <person name="Uchiyama I."/>
            <person name="Ito T."/>
            <person name="Fujiyama A."/>
            <person name="Inagaki F."/>
            <person name="Takami H."/>
        </authorList>
    </citation>
    <scope>NUCLEOTIDE SEQUENCE</scope>
    <source>
        <strain evidence="1">Expedition CK06-06</strain>
    </source>
</reference>
<comment type="caution">
    <text evidence="1">The sequence shown here is derived from an EMBL/GenBank/DDBJ whole genome shotgun (WGS) entry which is preliminary data.</text>
</comment>
<organism evidence="1">
    <name type="scientific">marine sediment metagenome</name>
    <dbReference type="NCBI Taxonomy" id="412755"/>
    <lineage>
        <taxon>unclassified sequences</taxon>
        <taxon>metagenomes</taxon>
        <taxon>ecological metagenomes</taxon>
    </lineage>
</organism>
<name>X1N0Z8_9ZZZZ</name>
<evidence type="ECO:0000313" key="1">
    <source>
        <dbReference type="EMBL" id="GAI37248.1"/>
    </source>
</evidence>